<organism evidence="5 6">
    <name type="scientific">Pseudomonas abietaniphila</name>
    <dbReference type="NCBI Taxonomy" id="89065"/>
    <lineage>
        <taxon>Bacteria</taxon>
        <taxon>Pseudomonadati</taxon>
        <taxon>Pseudomonadota</taxon>
        <taxon>Gammaproteobacteria</taxon>
        <taxon>Pseudomonadales</taxon>
        <taxon>Pseudomonadaceae</taxon>
        <taxon>Pseudomonas</taxon>
    </lineage>
</organism>
<dbReference type="GO" id="GO:0019867">
    <property type="term" value="C:outer membrane"/>
    <property type="evidence" value="ECO:0007669"/>
    <property type="project" value="InterPro"/>
</dbReference>
<dbReference type="Gene3D" id="3.30.1450.10">
    <property type="match status" value="1"/>
</dbReference>
<dbReference type="Pfam" id="PF04355">
    <property type="entry name" value="BamE"/>
    <property type="match status" value="1"/>
</dbReference>
<proteinExistence type="predicted"/>
<dbReference type="STRING" id="89065.SAMN05216605_103269"/>
<evidence type="ECO:0000256" key="1">
    <source>
        <dbReference type="ARBA" id="ARBA00022729"/>
    </source>
</evidence>
<accession>A0A1G7XG19</accession>
<feature type="chain" id="PRO_5010353725" evidence="3">
    <location>
        <begin position="20"/>
        <end position="112"/>
    </location>
</feature>
<dbReference type="Proteomes" id="UP000182894">
    <property type="component" value="Unassembled WGS sequence"/>
</dbReference>
<reference evidence="6" key="1">
    <citation type="submission" date="2016-10" db="EMBL/GenBank/DDBJ databases">
        <authorList>
            <person name="Varghese N."/>
            <person name="Submissions S."/>
        </authorList>
    </citation>
    <scope>NUCLEOTIDE SEQUENCE [LARGE SCALE GENOMIC DNA]</scope>
    <source>
        <strain evidence="6">ATCC 700689</strain>
    </source>
</reference>
<dbReference type="AlphaFoldDB" id="A0A1G7XG19"/>
<evidence type="ECO:0000313" key="5">
    <source>
        <dbReference type="EMBL" id="SDG83021.1"/>
    </source>
</evidence>
<keyword evidence="2" id="KW-0472">Membrane</keyword>
<evidence type="ECO:0000259" key="4">
    <source>
        <dbReference type="Pfam" id="PF04355"/>
    </source>
</evidence>
<dbReference type="OrthoDB" id="7003922at2"/>
<keyword evidence="1 3" id="KW-0732">Signal</keyword>
<dbReference type="EMBL" id="FNCO01000003">
    <property type="protein sequence ID" value="SDG83021.1"/>
    <property type="molecule type" value="Genomic_DNA"/>
</dbReference>
<sequence>MYKQSLAVLFAMAALAGCASTTLQNPVDYATYRNEPLVKQVEDGMTEQQVLTIGGEPSTRVHRKVHPGTCNNYILNKEGHQQAYYVTFGANDRVDSKGFMTCEQREANERAM</sequence>
<gene>
    <name evidence="5" type="ORF">SAMN05216605_103269</name>
</gene>
<feature type="domain" description="Outer membrane protein assembly factor BamE" evidence="4">
    <location>
        <begin position="31"/>
        <end position="97"/>
    </location>
</feature>
<dbReference type="NCBIfam" id="NF008423">
    <property type="entry name" value="PRK11251.1"/>
    <property type="match status" value="1"/>
</dbReference>
<keyword evidence="6" id="KW-1185">Reference proteome</keyword>
<dbReference type="RefSeq" id="WP_074751908.1">
    <property type="nucleotide sequence ID" value="NZ_FNCO01000003.1"/>
</dbReference>
<dbReference type="InterPro" id="IPR037873">
    <property type="entry name" value="BamE-like"/>
</dbReference>
<dbReference type="InterPro" id="IPR007450">
    <property type="entry name" value="BamE_dom"/>
</dbReference>
<name>A0A1G7XG19_9PSED</name>
<dbReference type="PROSITE" id="PS51257">
    <property type="entry name" value="PROKAR_LIPOPROTEIN"/>
    <property type="match status" value="1"/>
</dbReference>
<evidence type="ECO:0000313" key="6">
    <source>
        <dbReference type="Proteomes" id="UP000182894"/>
    </source>
</evidence>
<evidence type="ECO:0000256" key="2">
    <source>
        <dbReference type="ARBA" id="ARBA00023136"/>
    </source>
</evidence>
<feature type="signal peptide" evidence="3">
    <location>
        <begin position="1"/>
        <end position="19"/>
    </location>
</feature>
<evidence type="ECO:0000256" key="3">
    <source>
        <dbReference type="SAM" id="SignalP"/>
    </source>
</evidence>
<protein>
    <submittedName>
        <fullName evidence="5">Beta-barrel assembly machine subunit BamE</fullName>
    </submittedName>
</protein>